<reference evidence="1 2" key="1">
    <citation type="submission" date="2019-02" db="EMBL/GenBank/DDBJ databases">
        <title>Genome sequencing of the rare red list fungi Bondarzewia mesenterica.</title>
        <authorList>
            <person name="Buettner E."/>
            <person name="Kellner H."/>
        </authorList>
    </citation>
    <scope>NUCLEOTIDE SEQUENCE [LARGE SCALE GENOMIC DNA]</scope>
    <source>
        <strain evidence="1 2">DSM 108281</strain>
    </source>
</reference>
<keyword evidence="2" id="KW-1185">Reference proteome</keyword>
<dbReference type="EMBL" id="SGPL01000192">
    <property type="protein sequence ID" value="THH15765.1"/>
    <property type="molecule type" value="Genomic_DNA"/>
</dbReference>
<organism evidence="1 2">
    <name type="scientific">Bondarzewia mesenterica</name>
    <dbReference type="NCBI Taxonomy" id="1095465"/>
    <lineage>
        <taxon>Eukaryota</taxon>
        <taxon>Fungi</taxon>
        <taxon>Dikarya</taxon>
        <taxon>Basidiomycota</taxon>
        <taxon>Agaricomycotina</taxon>
        <taxon>Agaricomycetes</taxon>
        <taxon>Russulales</taxon>
        <taxon>Bondarzewiaceae</taxon>
        <taxon>Bondarzewia</taxon>
    </lineage>
</organism>
<proteinExistence type="predicted"/>
<protein>
    <submittedName>
        <fullName evidence="1">Uncharacterized protein</fullName>
    </submittedName>
</protein>
<evidence type="ECO:0000313" key="2">
    <source>
        <dbReference type="Proteomes" id="UP000310158"/>
    </source>
</evidence>
<dbReference type="Proteomes" id="UP000310158">
    <property type="component" value="Unassembled WGS sequence"/>
</dbReference>
<comment type="caution">
    <text evidence="1">The sequence shown here is derived from an EMBL/GenBank/DDBJ whole genome shotgun (WGS) entry which is preliminary data.</text>
</comment>
<dbReference type="AlphaFoldDB" id="A0A4S4LU22"/>
<gene>
    <name evidence="1" type="ORF">EW146_g4760</name>
</gene>
<dbReference type="OrthoDB" id="2634326at2759"/>
<name>A0A4S4LU22_9AGAM</name>
<accession>A0A4S4LU22</accession>
<evidence type="ECO:0000313" key="1">
    <source>
        <dbReference type="EMBL" id="THH15765.1"/>
    </source>
</evidence>
<sequence length="141" mass="15693">MFSLFEQFAEEVPLGDRPNLLRNCNNKAPLRITDGHVGAFTDDGAFFIMSPNIDWIPLPPLGVMWENNLFLYHGAIPDRPKTGLSPYGADRYMWLNSGASDREVIHEGDKAEEGLGTLGMELLLSLTGSMDHMLKRATSIQ</sequence>